<dbReference type="GO" id="GO:0051782">
    <property type="term" value="P:negative regulation of cell division"/>
    <property type="evidence" value="ECO:0007669"/>
    <property type="project" value="TreeGrafter"/>
</dbReference>
<dbReference type="EMBL" id="CP071463">
    <property type="protein sequence ID" value="QSW85047.1"/>
    <property type="molecule type" value="Genomic_DNA"/>
</dbReference>
<organism evidence="3 4">
    <name type="scientific">Natrinema longum</name>
    <dbReference type="NCBI Taxonomy" id="370324"/>
    <lineage>
        <taxon>Archaea</taxon>
        <taxon>Methanobacteriati</taxon>
        <taxon>Methanobacteriota</taxon>
        <taxon>Stenosarchaea group</taxon>
        <taxon>Halobacteria</taxon>
        <taxon>Halobacteriales</taxon>
        <taxon>Natrialbaceae</taxon>
        <taxon>Natrinema</taxon>
    </lineage>
</organism>
<dbReference type="RefSeq" id="WP_207270257.1">
    <property type="nucleotide sequence ID" value="NZ_CP071463.1"/>
</dbReference>
<dbReference type="AlphaFoldDB" id="A0A8A2U8Q5"/>
<evidence type="ECO:0000313" key="3">
    <source>
        <dbReference type="EMBL" id="QSW85047.1"/>
    </source>
</evidence>
<proteinExistence type="predicted"/>
<gene>
    <name evidence="3" type="ORF">J0X27_16615</name>
</gene>
<dbReference type="Proteomes" id="UP000663191">
    <property type="component" value="Chromosome"/>
</dbReference>
<dbReference type="PANTHER" id="PTHR43384">
    <property type="entry name" value="SEPTUM SITE-DETERMINING PROTEIN MIND HOMOLOG, CHLOROPLASTIC-RELATED"/>
    <property type="match status" value="1"/>
</dbReference>
<dbReference type="GO" id="GO:0016887">
    <property type="term" value="F:ATP hydrolysis activity"/>
    <property type="evidence" value="ECO:0007669"/>
    <property type="project" value="TreeGrafter"/>
</dbReference>
<dbReference type="InterPro" id="IPR050625">
    <property type="entry name" value="ParA/MinD_ATPase"/>
</dbReference>
<keyword evidence="2" id="KW-0067">ATP-binding</keyword>
<dbReference type="Gene3D" id="3.40.50.300">
    <property type="entry name" value="P-loop containing nucleotide triphosphate hydrolases"/>
    <property type="match status" value="1"/>
</dbReference>
<evidence type="ECO:0000256" key="2">
    <source>
        <dbReference type="ARBA" id="ARBA00022840"/>
    </source>
</evidence>
<reference evidence="3 4" key="1">
    <citation type="journal article" date="2006" name="Int. J. Syst. Evol. Microbiol.">
        <title>Haloterrigena longa sp. nov. and Haloterrigena limicola sp. nov., extremely halophilic archaea isolated from a salt lake.</title>
        <authorList>
            <person name="Cui H.L."/>
            <person name="Tohty D."/>
            <person name="Zhou P.J."/>
            <person name="Liu S.J."/>
        </authorList>
    </citation>
    <scope>NUCLEOTIDE SEQUENCE [LARGE SCALE GENOMIC DNA]</scope>
    <source>
        <strain evidence="3 4">ABH32</strain>
    </source>
</reference>
<dbReference type="GO" id="GO:0005524">
    <property type="term" value="F:ATP binding"/>
    <property type="evidence" value="ECO:0007669"/>
    <property type="project" value="UniProtKB-KW"/>
</dbReference>
<dbReference type="GeneID" id="63185401"/>
<protein>
    <submittedName>
        <fullName evidence="3">P-loop NTPase</fullName>
    </submittedName>
</protein>
<dbReference type="OrthoDB" id="204933at2157"/>
<dbReference type="GO" id="GO:0009898">
    <property type="term" value="C:cytoplasmic side of plasma membrane"/>
    <property type="evidence" value="ECO:0007669"/>
    <property type="project" value="TreeGrafter"/>
</dbReference>
<dbReference type="InterPro" id="IPR033756">
    <property type="entry name" value="YlxH/NBP35"/>
</dbReference>
<accession>A0A8A2U8Q5</accession>
<evidence type="ECO:0000256" key="1">
    <source>
        <dbReference type="ARBA" id="ARBA00022741"/>
    </source>
</evidence>
<keyword evidence="4" id="KW-1185">Reference proteome</keyword>
<dbReference type="Pfam" id="PF10609">
    <property type="entry name" value="ParA"/>
    <property type="match status" value="1"/>
</dbReference>
<dbReference type="PANTHER" id="PTHR43384:SF6">
    <property type="entry name" value="SEPTUM SITE-DETERMINING PROTEIN MIND HOMOLOG, CHLOROPLASTIC"/>
    <property type="match status" value="1"/>
</dbReference>
<sequence>MIVAVAGGKGGVGKSTVSLNLAHELDAVVVDADLTGADLPPGTGPDLHDVLAGRANPVDAVETSGSVPVLPCGRTLSGARASEIAALERVLERVERGWGRVVVDCPSGLARDVGFELRAADLAVLVTSPDKAALVDALRTHDLAVTLETPVAAVVLNMADREGHGSLAGRLGRTLGVDVTLVERQDAVADAQARWVPVHDHDADAQALEAYHSVAERVGQAQTRCADRSDSV</sequence>
<dbReference type="GO" id="GO:0005829">
    <property type="term" value="C:cytosol"/>
    <property type="evidence" value="ECO:0007669"/>
    <property type="project" value="TreeGrafter"/>
</dbReference>
<keyword evidence="1" id="KW-0547">Nucleotide-binding</keyword>
<dbReference type="InterPro" id="IPR027417">
    <property type="entry name" value="P-loop_NTPase"/>
</dbReference>
<dbReference type="SUPFAM" id="SSF52540">
    <property type="entry name" value="P-loop containing nucleoside triphosphate hydrolases"/>
    <property type="match status" value="1"/>
</dbReference>
<name>A0A8A2U8Q5_9EURY</name>
<evidence type="ECO:0000313" key="4">
    <source>
        <dbReference type="Proteomes" id="UP000663191"/>
    </source>
</evidence>
<dbReference type="KEGG" id="hlo:J0X27_16615"/>